<dbReference type="OrthoDB" id="3193718at2759"/>
<dbReference type="PANTHER" id="PTHR31394">
    <property type="entry name" value="TRANSMEMBRANE PROTEIN 199"/>
    <property type="match status" value="1"/>
</dbReference>
<proteinExistence type="predicted"/>
<keyword evidence="5 7" id="KW-0472">Membrane</keyword>
<reference evidence="9" key="2">
    <citation type="submission" date="2013-07" db="EMBL/GenBank/DDBJ databases">
        <authorList>
            <consortium name="The Broad Institute Genome Sequencing Platform"/>
            <person name="Cuomo C."/>
            <person name="Litvintseva A."/>
            <person name="Chen Y."/>
            <person name="Heitman J."/>
            <person name="Sun S."/>
            <person name="Springer D."/>
            <person name="Dromer F."/>
            <person name="Young S.K."/>
            <person name="Zeng Q."/>
            <person name="Gargeya S."/>
            <person name="Fitzgerald M."/>
            <person name="Abouelleil A."/>
            <person name="Alvarado L."/>
            <person name="Berlin A.M."/>
            <person name="Chapman S.B."/>
            <person name="Dewar J."/>
            <person name="Goldberg J."/>
            <person name="Griggs A."/>
            <person name="Gujja S."/>
            <person name="Hansen M."/>
            <person name="Howarth C."/>
            <person name="Imamovic A."/>
            <person name="Larimer J."/>
            <person name="McCowan C."/>
            <person name="Murphy C."/>
            <person name="Pearson M."/>
            <person name="Priest M."/>
            <person name="Roberts A."/>
            <person name="Saif S."/>
            <person name="Shea T."/>
            <person name="Sykes S."/>
            <person name="Wortman J."/>
            <person name="Nusbaum C."/>
            <person name="Birren B."/>
        </authorList>
    </citation>
    <scope>NUCLEOTIDE SEQUENCE</scope>
    <source>
        <strain evidence="9">CBS 10737</strain>
    </source>
</reference>
<dbReference type="PANTHER" id="PTHR31394:SF1">
    <property type="entry name" value="TRANSMEMBRANE PROTEIN 199"/>
    <property type="match status" value="1"/>
</dbReference>
<feature type="compositionally biased region" description="Polar residues" evidence="6">
    <location>
        <begin position="38"/>
        <end position="52"/>
    </location>
</feature>
<dbReference type="KEGG" id="kpin:30173104"/>
<reference evidence="8" key="3">
    <citation type="submission" date="2016-07" db="EMBL/GenBank/DDBJ databases">
        <title>Evolution of pathogenesis and genome organization in the Tremellales.</title>
        <authorList>
            <person name="Cuomo C."/>
            <person name="Litvintseva A."/>
            <person name="Heitman J."/>
            <person name="Chen Y."/>
            <person name="Sun S."/>
            <person name="Springer D."/>
            <person name="Dromer F."/>
            <person name="Young S."/>
            <person name="Zeng Q."/>
            <person name="Chapman S."/>
            <person name="Gujja S."/>
            <person name="Saif S."/>
            <person name="Birren B."/>
        </authorList>
    </citation>
    <scope>NUCLEOTIDE SEQUENCE</scope>
    <source>
        <strain evidence="8">CBS 10737</strain>
    </source>
</reference>
<dbReference type="RefSeq" id="XP_019010267.1">
    <property type="nucleotide sequence ID" value="XM_019156465.1"/>
</dbReference>
<dbReference type="AlphaFoldDB" id="A0A1B9I0Q6"/>
<gene>
    <name evidence="8" type="ORF">I206_04735</name>
    <name evidence="9" type="ORF">I206_105912</name>
</gene>
<feature type="region of interest" description="Disordered" evidence="6">
    <location>
        <begin position="254"/>
        <end position="273"/>
    </location>
</feature>
<comment type="subcellular location">
    <subcellularLocation>
        <location evidence="1">Endoplasmic reticulum membrane</location>
        <topology evidence="1">Multi-pass membrane protein</topology>
    </subcellularLocation>
</comment>
<name>A0A1B9I0Q6_9TREE</name>
<keyword evidence="10" id="KW-1185">Reference proteome</keyword>
<keyword evidence="4 7" id="KW-1133">Transmembrane helix</keyword>
<feature type="region of interest" description="Disordered" evidence="6">
    <location>
        <begin position="34"/>
        <end position="56"/>
    </location>
</feature>
<evidence type="ECO:0000256" key="4">
    <source>
        <dbReference type="ARBA" id="ARBA00022989"/>
    </source>
</evidence>
<evidence type="ECO:0000313" key="8">
    <source>
        <dbReference type="EMBL" id="OCF49048.1"/>
    </source>
</evidence>
<dbReference type="GO" id="GO:0005789">
    <property type="term" value="C:endoplasmic reticulum membrane"/>
    <property type="evidence" value="ECO:0007669"/>
    <property type="project" value="UniProtKB-SubCell"/>
</dbReference>
<evidence type="ECO:0000313" key="10">
    <source>
        <dbReference type="Proteomes" id="UP000094020"/>
    </source>
</evidence>
<evidence type="ECO:0000256" key="7">
    <source>
        <dbReference type="SAM" id="Phobius"/>
    </source>
</evidence>
<dbReference type="GO" id="GO:0070072">
    <property type="term" value="P:vacuolar proton-transporting V-type ATPase complex assembly"/>
    <property type="evidence" value="ECO:0007669"/>
    <property type="project" value="InterPro"/>
</dbReference>
<dbReference type="GeneID" id="30173104"/>
<keyword evidence="2 7" id="KW-0812">Transmembrane</keyword>
<accession>A0A1B9I0Q6</accession>
<dbReference type="InterPro" id="IPR021013">
    <property type="entry name" value="ATPase_Vma12"/>
</dbReference>
<feature type="compositionally biased region" description="Acidic residues" evidence="6">
    <location>
        <begin position="254"/>
        <end position="268"/>
    </location>
</feature>
<evidence type="ECO:0000256" key="6">
    <source>
        <dbReference type="SAM" id="MobiDB-lite"/>
    </source>
</evidence>
<feature type="transmembrane region" description="Helical" evidence="7">
    <location>
        <begin position="175"/>
        <end position="193"/>
    </location>
</feature>
<protein>
    <recommendedName>
        <fullName evidence="11">Endoplasmic reticulum-based factor for assembly of V-ATPase</fullName>
    </recommendedName>
</protein>
<dbReference type="Pfam" id="PF11712">
    <property type="entry name" value="Vma12"/>
    <property type="match status" value="1"/>
</dbReference>
<sequence>MTTLLILPPHLLETIQDLLSEDVDLPKTLREELKRTTDQQQTNQPEQDVQDVTSREYENPIAQTKGESHSNQMILTEQPKPLTIPHETIEKLSRWAGLEGAKTQLIRKGLDPNKFTSISLLAGTEIYIPPNELERLKAAENPEKVNPFIPSYLNPNHKPPSIGSEYRKLSKTISTILNILFSIFGSSIAVYLVCKSSSGYSNEISLLLSILTGLIVGIADLILIYLYSDKLDKGRKESHKIGLKMLRGTGALQDNEEQSPIQDEDEKEDNTIVDLEAKEITQSTGRKVDIRLRRRGLKSEI</sequence>
<reference evidence="9" key="4">
    <citation type="submission" date="2024-02" db="EMBL/GenBank/DDBJ databases">
        <title>Comparative genomics of Cryptococcus and Kwoniella reveals pathogenesis evolution and contrasting modes of karyotype evolution via chromosome fusion or intercentromeric recombination.</title>
        <authorList>
            <person name="Coelho M.A."/>
            <person name="David-Palma M."/>
            <person name="Shea T."/>
            <person name="Bowers K."/>
            <person name="McGinley-Smith S."/>
            <person name="Mohammad A.W."/>
            <person name="Gnirke A."/>
            <person name="Yurkov A.M."/>
            <person name="Nowrousian M."/>
            <person name="Sun S."/>
            <person name="Cuomo C.A."/>
            <person name="Heitman J."/>
        </authorList>
    </citation>
    <scope>NUCLEOTIDE SEQUENCE</scope>
    <source>
        <strain evidence="9">CBS 10737</strain>
    </source>
</reference>
<evidence type="ECO:0000256" key="3">
    <source>
        <dbReference type="ARBA" id="ARBA00022824"/>
    </source>
</evidence>
<dbReference type="EMBL" id="CP144526">
    <property type="protein sequence ID" value="WWC71953.1"/>
    <property type="molecule type" value="Genomic_DNA"/>
</dbReference>
<evidence type="ECO:0008006" key="11">
    <source>
        <dbReference type="Google" id="ProtNLM"/>
    </source>
</evidence>
<evidence type="ECO:0000256" key="2">
    <source>
        <dbReference type="ARBA" id="ARBA00022692"/>
    </source>
</evidence>
<evidence type="ECO:0000313" key="9">
    <source>
        <dbReference type="EMBL" id="WWC71953.1"/>
    </source>
</evidence>
<reference evidence="8" key="1">
    <citation type="submission" date="2013-07" db="EMBL/GenBank/DDBJ databases">
        <title>The Genome Sequence of Cryptococcus pinus CBS10737.</title>
        <authorList>
            <consortium name="The Broad Institute Genome Sequencing Platform"/>
            <person name="Cuomo C."/>
            <person name="Litvintseva A."/>
            <person name="Chen Y."/>
            <person name="Heitman J."/>
            <person name="Sun S."/>
            <person name="Springer D."/>
            <person name="Dromer F."/>
            <person name="Young S.K."/>
            <person name="Zeng Q."/>
            <person name="Gargeya S."/>
            <person name="Fitzgerald M."/>
            <person name="Abouelleil A."/>
            <person name="Alvarado L."/>
            <person name="Berlin A.M."/>
            <person name="Chapman S.B."/>
            <person name="Dewar J."/>
            <person name="Goldberg J."/>
            <person name="Griggs A."/>
            <person name="Gujja S."/>
            <person name="Hansen M."/>
            <person name="Howarth C."/>
            <person name="Imamovic A."/>
            <person name="Larimer J."/>
            <person name="McCowan C."/>
            <person name="Murphy C."/>
            <person name="Pearson M."/>
            <person name="Priest M."/>
            <person name="Roberts A."/>
            <person name="Saif S."/>
            <person name="Shea T."/>
            <person name="Sykes S."/>
            <person name="Wortman J."/>
            <person name="Nusbaum C."/>
            <person name="Birren B."/>
        </authorList>
    </citation>
    <scope>NUCLEOTIDE SEQUENCE [LARGE SCALE GENOMIC DNA]</scope>
    <source>
        <strain evidence="8">CBS 10737</strain>
    </source>
</reference>
<keyword evidence="3" id="KW-0256">Endoplasmic reticulum</keyword>
<evidence type="ECO:0000256" key="1">
    <source>
        <dbReference type="ARBA" id="ARBA00004477"/>
    </source>
</evidence>
<evidence type="ECO:0000256" key="5">
    <source>
        <dbReference type="ARBA" id="ARBA00023136"/>
    </source>
</evidence>
<dbReference type="Proteomes" id="UP000094020">
    <property type="component" value="Chromosome 8"/>
</dbReference>
<feature type="transmembrane region" description="Helical" evidence="7">
    <location>
        <begin position="205"/>
        <end position="227"/>
    </location>
</feature>
<organism evidence="8">
    <name type="scientific">Kwoniella pini CBS 10737</name>
    <dbReference type="NCBI Taxonomy" id="1296096"/>
    <lineage>
        <taxon>Eukaryota</taxon>
        <taxon>Fungi</taxon>
        <taxon>Dikarya</taxon>
        <taxon>Basidiomycota</taxon>
        <taxon>Agaricomycotina</taxon>
        <taxon>Tremellomycetes</taxon>
        <taxon>Tremellales</taxon>
        <taxon>Cryptococcaceae</taxon>
        <taxon>Kwoniella</taxon>
    </lineage>
</organism>
<dbReference type="EMBL" id="KI894012">
    <property type="protein sequence ID" value="OCF49048.1"/>
    <property type="molecule type" value="Genomic_DNA"/>
</dbReference>